<feature type="region of interest" description="Disordered" evidence="14">
    <location>
        <begin position="214"/>
        <end position="249"/>
    </location>
</feature>
<evidence type="ECO:0000313" key="18">
    <source>
        <dbReference type="Proteomes" id="UP000663882"/>
    </source>
</evidence>
<dbReference type="Pfam" id="PF06682">
    <property type="entry name" value="SARAF"/>
    <property type="match status" value="1"/>
</dbReference>
<feature type="region of interest" description="Disordered" evidence="14">
    <location>
        <begin position="175"/>
        <end position="201"/>
    </location>
</feature>
<dbReference type="GO" id="GO:2001256">
    <property type="term" value="P:regulation of store-operated calcium entry"/>
    <property type="evidence" value="ECO:0007669"/>
    <property type="project" value="InterPro"/>
</dbReference>
<feature type="signal peptide" evidence="16">
    <location>
        <begin position="1"/>
        <end position="20"/>
    </location>
</feature>
<evidence type="ECO:0000256" key="14">
    <source>
        <dbReference type="SAM" id="MobiDB-lite"/>
    </source>
</evidence>
<keyword evidence="10 15" id="KW-1133">Transmembrane helix</keyword>
<feature type="region of interest" description="Disordered" evidence="14">
    <location>
        <begin position="286"/>
        <end position="336"/>
    </location>
</feature>
<dbReference type="OrthoDB" id="20303at2759"/>
<evidence type="ECO:0000256" key="15">
    <source>
        <dbReference type="SAM" id="Phobius"/>
    </source>
</evidence>
<sequence length="336" mass="35908">MKPLLLIAIIWHLSLSLVHAGGQHRSVLLEEVKTLTLHKGQRTEARRVSSVPQLKCVGGSAKCAFEPDVVQCYNRGSNGIDIQWECTSEMPQKYKFGKLSVSCEGYNYPDDPYILAGSCGLEYNLELTDKNFRDSKQSTNVRQSSDSKIWPFLFKIILIVIVFFAIKSYLSGNNQTGGVRPMSTGPDHRPPGGGGGGGWFSNLFPGGGGTGGFGNFFGGAPGQGDARRRQQPPPPGFRTGFTDQGYDGADCTANRQANTGGGGATNFLSGAALGALGGYVFGTRNRRPNNQYMPGTANTGWFGTGTTTTTDTHHSSPSSSSNDTHTSTSYGGTIRR</sequence>
<keyword evidence="6 15" id="KW-0812">Transmembrane</keyword>
<evidence type="ECO:0000256" key="4">
    <source>
        <dbReference type="ARBA" id="ARBA00022448"/>
    </source>
</evidence>
<proteinExistence type="inferred from homology"/>
<evidence type="ECO:0000256" key="1">
    <source>
        <dbReference type="ARBA" id="ARBA00004115"/>
    </source>
</evidence>
<evidence type="ECO:0000256" key="2">
    <source>
        <dbReference type="ARBA" id="ARBA00006833"/>
    </source>
</evidence>
<evidence type="ECO:0000256" key="13">
    <source>
        <dbReference type="ARBA" id="ARBA00031116"/>
    </source>
</evidence>
<accession>A0A813RYZ4</accession>
<dbReference type="InterPro" id="IPR009567">
    <property type="entry name" value="SARAF"/>
</dbReference>
<protein>
    <recommendedName>
        <fullName evidence="3">Store-operated calcium entry-associated regulatory factor</fullName>
    </recommendedName>
    <alternativeName>
        <fullName evidence="13">Transmembrane protein 66</fullName>
    </alternativeName>
</protein>
<feature type="compositionally biased region" description="Low complexity" evidence="14">
    <location>
        <begin position="304"/>
        <end position="329"/>
    </location>
</feature>
<keyword evidence="11" id="KW-0406">Ion transport</keyword>
<reference evidence="17" key="1">
    <citation type="submission" date="2021-02" db="EMBL/GenBank/DDBJ databases">
        <authorList>
            <person name="Nowell W R."/>
        </authorList>
    </citation>
    <scope>NUCLEOTIDE SEQUENCE</scope>
</reference>
<keyword evidence="9" id="KW-0106">Calcium</keyword>
<feature type="chain" id="PRO_5032597253" description="Store-operated calcium entry-associated regulatory factor" evidence="16">
    <location>
        <begin position="21"/>
        <end position="336"/>
    </location>
</feature>
<keyword evidence="7 16" id="KW-0732">Signal</keyword>
<evidence type="ECO:0000256" key="6">
    <source>
        <dbReference type="ARBA" id="ARBA00022692"/>
    </source>
</evidence>
<name>A0A813RYZ4_9BILA</name>
<evidence type="ECO:0000256" key="3">
    <source>
        <dbReference type="ARBA" id="ARBA00016584"/>
    </source>
</evidence>
<evidence type="ECO:0000256" key="8">
    <source>
        <dbReference type="ARBA" id="ARBA00022824"/>
    </source>
</evidence>
<evidence type="ECO:0000256" key="5">
    <source>
        <dbReference type="ARBA" id="ARBA00022568"/>
    </source>
</evidence>
<feature type="compositionally biased region" description="Gly residues" evidence="14">
    <location>
        <begin position="191"/>
        <end position="201"/>
    </location>
</feature>
<keyword evidence="8" id="KW-0256">Endoplasmic reticulum</keyword>
<evidence type="ECO:0000256" key="16">
    <source>
        <dbReference type="SAM" id="SignalP"/>
    </source>
</evidence>
<keyword evidence="4" id="KW-0813">Transport</keyword>
<dbReference type="AlphaFoldDB" id="A0A813RYZ4"/>
<keyword evidence="12 15" id="KW-0472">Membrane</keyword>
<dbReference type="GO" id="GO:0005789">
    <property type="term" value="C:endoplasmic reticulum membrane"/>
    <property type="evidence" value="ECO:0007669"/>
    <property type="project" value="UniProtKB-SubCell"/>
</dbReference>
<organism evidence="17 18">
    <name type="scientific">Rotaria sordida</name>
    <dbReference type="NCBI Taxonomy" id="392033"/>
    <lineage>
        <taxon>Eukaryota</taxon>
        <taxon>Metazoa</taxon>
        <taxon>Spiralia</taxon>
        <taxon>Gnathifera</taxon>
        <taxon>Rotifera</taxon>
        <taxon>Eurotatoria</taxon>
        <taxon>Bdelloidea</taxon>
        <taxon>Philodinida</taxon>
        <taxon>Philodinidae</taxon>
        <taxon>Rotaria</taxon>
    </lineage>
</organism>
<dbReference type="Proteomes" id="UP000663882">
    <property type="component" value="Unassembled WGS sequence"/>
</dbReference>
<feature type="transmembrane region" description="Helical" evidence="15">
    <location>
        <begin position="149"/>
        <end position="170"/>
    </location>
</feature>
<dbReference type="PANTHER" id="PTHR15929">
    <property type="entry name" value="STORE-OPERATED CALCIUM ENTRY-ASSOCIATED REGULATORY FACTOR"/>
    <property type="match status" value="1"/>
</dbReference>
<evidence type="ECO:0000313" key="17">
    <source>
        <dbReference type="EMBL" id="CAF0788127.1"/>
    </source>
</evidence>
<comment type="caution">
    <text evidence="17">The sequence shown here is derived from an EMBL/GenBank/DDBJ whole genome shotgun (WGS) entry which is preliminary data.</text>
</comment>
<feature type="compositionally biased region" description="Polar residues" evidence="14">
    <location>
        <begin position="288"/>
        <end position="301"/>
    </location>
</feature>
<dbReference type="EMBL" id="CAJNOO010000077">
    <property type="protein sequence ID" value="CAF0788127.1"/>
    <property type="molecule type" value="Genomic_DNA"/>
</dbReference>
<evidence type="ECO:0000256" key="9">
    <source>
        <dbReference type="ARBA" id="ARBA00022837"/>
    </source>
</evidence>
<keyword evidence="5" id="KW-0109">Calcium transport</keyword>
<evidence type="ECO:0000256" key="11">
    <source>
        <dbReference type="ARBA" id="ARBA00023065"/>
    </source>
</evidence>
<evidence type="ECO:0000256" key="12">
    <source>
        <dbReference type="ARBA" id="ARBA00023136"/>
    </source>
</evidence>
<evidence type="ECO:0000256" key="7">
    <source>
        <dbReference type="ARBA" id="ARBA00022729"/>
    </source>
</evidence>
<gene>
    <name evidence="17" type="ORF">RFH988_LOCUS3278</name>
</gene>
<dbReference type="PANTHER" id="PTHR15929:SF0">
    <property type="entry name" value="STORE-OPERATED CALCIUM ENTRY-ASSOCIATED REGULATORY FACTOR"/>
    <property type="match status" value="1"/>
</dbReference>
<comment type="similarity">
    <text evidence="2">Belongs to the SARAF family.</text>
</comment>
<comment type="subcellular location">
    <subcellularLocation>
        <location evidence="1">Endoplasmic reticulum membrane</location>
        <topology evidence="1">Single-pass type I membrane protein</topology>
    </subcellularLocation>
</comment>
<dbReference type="GO" id="GO:0006816">
    <property type="term" value="P:calcium ion transport"/>
    <property type="evidence" value="ECO:0007669"/>
    <property type="project" value="UniProtKB-KW"/>
</dbReference>
<evidence type="ECO:0000256" key="10">
    <source>
        <dbReference type="ARBA" id="ARBA00022989"/>
    </source>
</evidence>